<keyword evidence="4" id="KW-1185">Reference proteome</keyword>
<keyword evidence="2" id="KW-1133">Transmembrane helix</keyword>
<evidence type="ECO:0000313" key="4">
    <source>
        <dbReference type="Proteomes" id="UP000799539"/>
    </source>
</evidence>
<feature type="region of interest" description="Disordered" evidence="1">
    <location>
        <begin position="1"/>
        <end position="67"/>
    </location>
</feature>
<feature type="compositionally biased region" description="Polar residues" evidence="1">
    <location>
        <begin position="123"/>
        <end position="136"/>
    </location>
</feature>
<feature type="region of interest" description="Disordered" evidence="1">
    <location>
        <begin position="113"/>
        <end position="149"/>
    </location>
</feature>
<gene>
    <name evidence="3" type="ORF">CERZMDRAFT_117463</name>
</gene>
<feature type="compositionally biased region" description="Polar residues" evidence="1">
    <location>
        <begin position="56"/>
        <end position="67"/>
    </location>
</feature>
<dbReference type="OrthoDB" id="10465445at2759"/>
<accession>A0A6A6FJ73</accession>
<reference evidence="3" key="1">
    <citation type="journal article" date="2020" name="Stud. Mycol.">
        <title>101 Dothideomycetes genomes: a test case for predicting lifestyles and emergence of pathogens.</title>
        <authorList>
            <person name="Haridas S."/>
            <person name="Albert R."/>
            <person name="Binder M."/>
            <person name="Bloem J."/>
            <person name="Labutti K."/>
            <person name="Salamov A."/>
            <person name="Andreopoulos B."/>
            <person name="Baker S."/>
            <person name="Barry K."/>
            <person name="Bills G."/>
            <person name="Bluhm B."/>
            <person name="Cannon C."/>
            <person name="Castanera R."/>
            <person name="Culley D."/>
            <person name="Daum C."/>
            <person name="Ezra D."/>
            <person name="Gonzalez J."/>
            <person name="Henrissat B."/>
            <person name="Kuo A."/>
            <person name="Liang C."/>
            <person name="Lipzen A."/>
            <person name="Lutzoni F."/>
            <person name="Magnuson J."/>
            <person name="Mondo S."/>
            <person name="Nolan M."/>
            <person name="Ohm R."/>
            <person name="Pangilinan J."/>
            <person name="Park H.-J."/>
            <person name="Ramirez L."/>
            <person name="Alfaro M."/>
            <person name="Sun H."/>
            <person name="Tritt A."/>
            <person name="Yoshinaga Y."/>
            <person name="Zwiers L.-H."/>
            <person name="Turgeon B."/>
            <person name="Goodwin S."/>
            <person name="Spatafora J."/>
            <person name="Crous P."/>
            <person name="Grigoriev I."/>
        </authorList>
    </citation>
    <scope>NUCLEOTIDE SEQUENCE</scope>
    <source>
        <strain evidence="3">SCOH1-5</strain>
    </source>
</reference>
<evidence type="ECO:0000256" key="1">
    <source>
        <dbReference type="SAM" id="MobiDB-lite"/>
    </source>
</evidence>
<keyword evidence="2" id="KW-0812">Transmembrane</keyword>
<evidence type="ECO:0000256" key="2">
    <source>
        <dbReference type="SAM" id="Phobius"/>
    </source>
</evidence>
<dbReference type="EMBL" id="ML992671">
    <property type="protein sequence ID" value="KAF2213324.1"/>
    <property type="molecule type" value="Genomic_DNA"/>
</dbReference>
<evidence type="ECO:0000313" key="3">
    <source>
        <dbReference type="EMBL" id="KAF2213324.1"/>
    </source>
</evidence>
<proteinExistence type="predicted"/>
<dbReference type="AlphaFoldDB" id="A0A6A6FJ73"/>
<feature type="compositionally biased region" description="Polar residues" evidence="1">
    <location>
        <begin position="18"/>
        <end position="31"/>
    </location>
</feature>
<keyword evidence="2" id="KW-0472">Membrane</keyword>
<organism evidence="3 4">
    <name type="scientific">Cercospora zeae-maydis SCOH1-5</name>
    <dbReference type="NCBI Taxonomy" id="717836"/>
    <lineage>
        <taxon>Eukaryota</taxon>
        <taxon>Fungi</taxon>
        <taxon>Dikarya</taxon>
        <taxon>Ascomycota</taxon>
        <taxon>Pezizomycotina</taxon>
        <taxon>Dothideomycetes</taxon>
        <taxon>Dothideomycetidae</taxon>
        <taxon>Mycosphaerellales</taxon>
        <taxon>Mycosphaerellaceae</taxon>
        <taxon>Cercospora</taxon>
    </lineage>
</organism>
<sequence>MQYNDVPYLAGQEEAIANQGQPTTPSDQVSQEQKDTAALSQRQQQVSADTAATIAQPGSWSPQATEAQSTASWSSFITATSNDNQWTSTVPTPWSTATSYSITSTNTFSTLTTSTLSDRSRGHSTNTMSSSATGAAQTDDPYAGAGKSTNPPAGQVAGIVAGSIAAAAIMGLAATYLLLRKTRQTPSAG</sequence>
<feature type="transmembrane region" description="Helical" evidence="2">
    <location>
        <begin position="156"/>
        <end position="179"/>
    </location>
</feature>
<feature type="compositionally biased region" description="Polar residues" evidence="1">
    <location>
        <begin position="38"/>
        <end position="50"/>
    </location>
</feature>
<name>A0A6A6FJ73_9PEZI</name>
<protein>
    <submittedName>
        <fullName evidence="3">Uncharacterized protein</fullName>
    </submittedName>
</protein>
<dbReference type="Proteomes" id="UP000799539">
    <property type="component" value="Unassembled WGS sequence"/>
</dbReference>